<reference evidence="2" key="1">
    <citation type="journal article" date="2018" name="DNA Res.">
        <title>Multiple hybrid de novo genome assembly of finger millet, an orphan allotetraploid crop.</title>
        <authorList>
            <person name="Hatakeyama M."/>
            <person name="Aluri S."/>
            <person name="Balachadran M.T."/>
            <person name="Sivarajan S.R."/>
            <person name="Patrignani A."/>
            <person name="Gruter S."/>
            <person name="Poveda L."/>
            <person name="Shimizu-Inatsugi R."/>
            <person name="Baeten J."/>
            <person name="Francoijs K.J."/>
            <person name="Nataraja K.N."/>
            <person name="Reddy Y.A.N."/>
            <person name="Phadnis S."/>
            <person name="Ravikumar R.L."/>
            <person name="Schlapbach R."/>
            <person name="Sreeman S.M."/>
            <person name="Shimizu K.K."/>
        </authorList>
    </citation>
    <scope>NUCLEOTIDE SEQUENCE</scope>
</reference>
<accession>A0AAV5FLC7</accession>
<gene>
    <name evidence="2" type="primary">gb25489</name>
    <name evidence="2" type="ORF">PR202_gb25489</name>
</gene>
<evidence type="ECO:0000256" key="1">
    <source>
        <dbReference type="SAM" id="Phobius"/>
    </source>
</evidence>
<proteinExistence type="predicted"/>
<keyword evidence="1" id="KW-0472">Membrane</keyword>
<evidence type="ECO:0000313" key="2">
    <source>
        <dbReference type="EMBL" id="GJN36613.1"/>
    </source>
</evidence>
<dbReference type="EMBL" id="BQKI01000090">
    <property type="protein sequence ID" value="GJN36613.1"/>
    <property type="molecule type" value="Genomic_DNA"/>
</dbReference>
<comment type="caution">
    <text evidence="2">The sequence shown here is derived from an EMBL/GenBank/DDBJ whole genome shotgun (WGS) entry which is preliminary data.</text>
</comment>
<dbReference type="AlphaFoldDB" id="A0AAV5FLC7"/>
<sequence>MIAKQTRMIDSMSMQQIYGHSAAIVLLWPTTYTYAWLQQPGLGSLICLPIPSALG</sequence>
<dbReference type="Proteomes" id="UP001054889">
    <property type="component" value="Unassembled WGS sequence"/>
</dbReference>
<feature type="transmembrane region" description="Helical" evidence="1">
    <location>
        <begin position="17"/>
        <end position="37"/>
    </location>
</feature>
<reference evidence="2" key="2">
    <citation type="submission" date="2021-12" db="EMBL/GenBank/DDBJ databases">
        <title>Resequencing data analysis of finger millet.</title>
        <authorList>
            <person name="Hatakeyama M."/>
            <person name="Aluri S."/>
            <person name="Balachadran M.T."/>
            <person name="Sivarajan S.R."/>
            <person name="Poveda L."/>
            <person name="Shimizu-Inatsugi R."/>
            <person name="Schlapbach R."/>
            <person name="Sreeman S.M."/>
            <person name="Shimizu K.K."/>
        </authorList>
    </citation>
    <scope>NUCLEOTIDE SEQUENCE</scope>
</reference>
<keyword evidence="1" id="KW-1133">Transmembrane helix</keyword>
<protein>
    <submittedName>
        <fullName evidence="2">Uncharacterized protein</fullName>
    </submittedName>
</protein>
<keyword evidence="3" id="KW-1185">Reference proteome</keyword>
<name>A0AAV5FLC7_ELECO</name>
<keyword evidence="1" id="KW-0812">Transmembrane</keyword>
<organism evidence="2 3">
    <name type="scientific">Eleusine coracana subsp. coracana</name>
    <dbReference type="NCBI Taxonomy" id="191504"/>
    <lineage>
        <taxon>Eukaryota</taxon>
        <taxon>Viridiplantae</taxon>
        <taxon>Streptophyta</taxon>
        <taxon>Embryophyta</taxon>
        <taxon>Tracheophyta</taxon>
        <taxon>Spermatophyta</taxon>
        <taxon>Magnoliopsida</taxon>
        <taxon>Liliopsida</taxon>
        <taxon>Poales</taxon>
        <taxon>Poaceae</taxon>
        <taxon>PACMAD clade</taxon>
        <taxon>Chloridoideae</taxon>
        <taxon>Cynodonteae</taxon>
        <taxon>Eleusininae</taxon>
        <taxon>Eleusine</taxon>
    </lineage>
</organism>
<evidence type="ECO:0000313" key="3">
    <source>
        <dbReference type="Proteomes" id="UP001054889"/>
    </source>
</evidence>